<keyword evidence="1" id="KW-0472">Membrane</keyword>
<sequence>MDAQTLQFAMFLGLAAGVYTLVTVGIEIARRLTLQSRDTAQAGAGVVEVIPTRHK</sequence>
<evidence type="ECO:0000256" key="1">
    <source>
        <dbReference type="SAM" id="Phobius"/>
    </source>
</evidence>
<dbReference type="RefSeq" id="WP_161786934.1">
    <property type="nucleotide sequence ID" value="NZ_JRKJ01000008.1"/>
</dbReference>
<gene>
    <name evidence="2" type="ORF">LF41_2898</name>
</gene>
<feature type="transmembrane region" description="Helical" evidence="1">
    <location>
        <begin position="6"/>
        <end position="29"/>
    </location>
</feature>
<accession>A0A0A2WKL2</accession>
<comment type="caution">
    <text evidence="2">The sequence shown here is derived from an EMBL/GenBank/DDBJ whole genome shotgun (WGS) entry which is preliminary data.</text>
</comment>
<keyword evidence="1" id="KW-0812">Transmembrane</keyword>
<name>A0A0A2WKL2_9GAMM</name>
<dbReference type="STRING" id="1300345.LF41_2898"/>
<keyword evidence="1" id="KW-1133">Transmembrane helix</keyword>
<organism evidence="2 3">
    <name type="scientific">Lysobacter dokdonensis DS-58</name>
    <dbReference type="NCBI Taxonomy" id="1300345"/>
    <lineage>
        <taxon>Bacteria</taxon>
        <taxon>Pseudomonadati</taxon>
        <taxon>Pseudomonadota</taxon>
        <taxon>Gammaproteobacteria</taxon>
        <taxon>Lysobacterales</taxon>
        <taxon>Lysobacteraceae</taxon>
        <taxon>Noviluteimonas</taxon>
    </lineage>
</organism>
<protein>
    <submittedName>
        <fullName evidence="2">Uncharacterized protein</fullName>
    </submittedName>
</protein>
<dbReference type="Proteomes" id="UP000030518">
    <property type="component" value="Unassembled WGS sequence"/>
</dbReference>
<dbReference type="PATRIC" id="fig|1300345.3.peg.1450"/>
<proteinExistence type="predicted"/>
<dbReference type="EMBL" id="JRKJ01000008">
    <property type="protein sequence ID" value="KGQ19252.1"/>
    <property type="molecule type" value="Genomic_DNA"/>
</dbReference>
<reference evidence="2 3" key="1">
    <citation type="submission" date="2014-09" db="EMBL/GenBank/DDBJ databases">
        <title>Genome sequences of Lysobacter dokdonensis DS-58.</title>
        <authorList>
            <person name="Kim J.F."/>
            <person name="Kwak M.-J."/>
        </authorList>
    </citation>
    <scope>NUCLEOTIDE SEQUENCE [LARGE SCALE GENOMIC DNA]</scope>
    <source>
        <strain evidence="2 3">DS-58</strain>
    </source>
</reference>
<evidence type="ECO:0000313" key="3">
    <source>
        <dbReference type="Proteomes" id="UP000030518"/>
    </source>
</evidence>
<dbReference type="AlphaFoldDB" id="A0A0A2WKL2"/>
<evidence type="ECO:0000313" key="2">
    <source>
        <dbReference type="EMBL" id="KGQ19252.1"/>
    </source>
</evidence>
<keyword evidence="3" id="KW-1185">Reference proteome</keyword>